<dbReference type="EMBL" id="JADOGI010000013">
    <property type="protein sequence ID" value="MBF8185430.1"/>
    <property type="molecule type" value="Genomic_DNA"/>
</dbReference>
<feature type="transmembrane region" description="Helical" evidence="1">
    <location>
        <begin position="30"/>
        <end position="53"/>
    </location>
</feature>
<gene>
    <name evidence="2" type="ORF">ITP53_06695</name>
</gene>
<reference evidence="2" key="1">
    <citation type="submission" date="2020-11" db="EMBL/GenBank/DDBJ databases">
        <title>Whole-genome analyses of Nonomuraea sp. K274.</title>
        <authorList>
            <person name="Veyisoglu A."/>
        </authorList>
    </citation>
    <scope>NUCLEOTIDE SEQUENCE</scope>
    <source>
        <strain evidence="2">K274</strain>
    </source>
</reference>
<name>A0A931A5L7_9ACTN</name>
<keyword evidence="1" id="KW-0812">Transmembrane</keyword>
<keyword evidence="3" id="KW-1185">Reference proteome</keyword>
<dbReference type="Proteomes" id="UP000605361">
    <property type="component" value="Unassembled WGS sequence"/>
</dbReference>
<protein>
    <submittedName>
        <fullName evidence="2">Uncharacterized protein</fullName>
    </submittedName>
</protein>
<proteinExistence type="predicted"/>
<comment type="caution">
    <text evidence="2">The sequence shown here is derived from an EMBL/GenBank/DDBJ whole genome shotgun (WGS) entry which is preliminary data.</text>
</comment>
<keyword evidence="1" id="KW-1133">Transmembrane helix</keyword>
<evidence type="ECO:0000313" key="3">
    <source>
        <dbReference type="Proteomes" id="UP000605361"/>
    </source>
</evidence>
<evidence type="ECO:0000256" key="1">
    <source>
        <dbReference type="SAM" id="Phobius"/>
    </source>
</evidence>
<dbReference type="AlphaFoldDB" id="A0A931A5L7"/>
<organism evidence="2 3">
    <name type="scientific">Nonomuraea cypriaca</name>
    <dbReference type="NCBI Taxonomy" id="1187855"/>
    <lineage>
        <taxon>Bacteria</taxon>
        <taxon>Bacillati</taxon>
        <taxon>Actinomycetota</taxon>
        <taxon>Actinomycetes</taxon>
        <taxon>Streptosporangiales</taxon>
        <taxon>Streptosporangiaceae</taxon>
        <taxon>Nonomuraea</taxon>
    </lineage>
</organism>
<dbReference type="RefSeq" id="WP_195894409.1">
    <property type="nucleotide sequence ID" value="NZ_JADOGI010000013.1"/>
</dbReference>
<accession>A0A931A5L7</accession>
<sequence>MAWAIFFVVLTGILLVYLFGTLTWLSAFMVVLIVLAPFFIFEMAKFALLFTRFSPISRRLEKRAKRRITRLAWKQRGSTRGIEATLMEVGPGDRDFGLGELRGRQEVSLDESNLEKFPDIVHERLFFICTSADIEGWRVARGRGFRVMTFDLRDVESLTTVGGYSFTATSPFSGVEIKFRTEWFLRFRVYETADAATFVDEVMAIRARLIPDA</sequence>
<keyword evidence="1" id="KW-0472">Membrane</keyword>
<evidence type="ECO:0000313" key="2">
    <source>
        <dbReference type="EMBL" id="MBF8185430.1"/>
    </source>
</evidence>